<reference evidence="1 2" key="1">
    <citation type="journal article" date="2014" name="Genome Announc.">
        <title>Draft Genome Sequences of Marinobacter similis A3d10T and Marinobacter salarius R9SW1T.</title>
        <authorList>
            <person name="Ivanova E.P."/>
            <person name="Ng H.J."/>
            <person name="Webb H.K."/>
            <person name="Feng G."/>
            <person name="Oshima K."/>
            <person name="Hattori M."/>
            <person name="Ohkuma M."/>
            <person name="Sergeev A.F."/>
            <person name="Mikhailov V.V."/>
            <person name="Crawford R.J."/>
            <person name="Sawabe T."/>
        </authorList>
    </citation>
    <scope>NUCLEOTIDE SEQUENCE [LARGE SCALE GENOMIC DNA]</scope>
    <source>
        <strain evidence="1 2">A3d10</strain>
    </source>
</reference>
<evidence type="ECO:0000313" key="2">
    <source>
        <dbReference type="Proteomes" id="UP000061489"/>
    </source>
</evidence>
<evidence type="ECO:0000313" key="1">
    <source>
        <dbReference type="EMBL" id="AHI28739.1"/>
    </source>
</evidence>
<dbReference type="Proteomes" id="UP000061489">
    <property type="component" value="Chromosome"/>
</dbReference>
<accession>W5YIQ0</accession>
<dbReference type="KEGG" id="msx:AU14_09250"/>
<organism evidence="1 2">
    <name type="scientific">Marinobacter similis</name>
    <dbReference type="NCBI Taxonomy" id="1420916"/>
    <lineage>
        <taxon>Bacteria</taxon>
        <taxon>Pseudomonadati</taxon>
        <taxon>Pseudomonadota</taxon>
        <taxon>Gammaproteobacteria</taxon>
        <taxon>Pseudomonadales</taxon>
        <taxon>Marinobacteraceae</taxon>
        <taxon>Marinobacter</taxon>
    </lineage>
</organism>
<protein>
    <submittedName>
        <fullName evidence="1">Uncharacterized protein</fullName>
    </submittedName>
</protein>
<sequence>MWAQLYTLASGQTQYHQLGQVRLWVTLLDQEWQVRSQTLAPETDPVTWTQSIGHTLPSSDVELQRFIRPGDSNVVTFIPGVASLPTVIRPFQPLTIPAGGRCVIYVGTVVWMKVCVGETKTLLTEVPLGIPSLTWVGRNTMEGELCYSSSSFARLVLEAVPKRPWRAVTPVTIVNQRTEPLLLERFSLPTPLLSLHLNERGQLWTPGVTVVCETEMNSASLNVDQSLLAAAGPCQQVGPAREPIARGRLVRAFDRMFG</sequence>
<dbReference type="STRING" id="1420916.AU14_09250"/>
<dbReference type="AlphaFoldDB" id="W5YIQ0"/>
<dbReference type="EMBL" id="CP007151">
    <property type="protein sequence ID" value="AHI28739.1"/>
    <property type="molecule type" value="Genomic_DNA"/>
</dbReference>
<gene>
    <name evidence="1" type="ORF">AU14_09250</name>
</gene>
<keyword evidence="2" id="KW-1185">Reference proteome</keyword>
<name>W5YIQ0_9GAMM</name>
<proteinExistence type="predicted"/>
<dbReference type="HOGENOM" id="CLU_053683_0_0_6"/>